<dbReference type="InterPro" id="IPR011990">
    <property type="entry name" value="TPR-like_helical_dom_sf"/>
</dbReference>
<gene>
    <name evidence="1" type="ORF">EHP00_284</name>
</gene>
<sequence length="360" mass="42767">MLKTLNQLVKNEQHEEILQLDNPDDNTLVNKFKGVACIKLGMFKDALIFLKENTYEKAYCFYKLRNYKKSLKVLRKIIDKHDINVSKENLKHKILVAQCLYYLDKFYDAFEIYIQVYTFLKNKTHDFDLFNELLVNISACESLNYIASQSRPSMFACQENVPIKKPHFYAVENLECKTEVDFNLLYKHIEDEDNYMCLLQEQCNVQSNKNVIFINSYFSKQLATLNNQEMNCYTKKQKENFLFNTEVNYVPTTCELFQKNFYGNVRTEYNLLKEQNITKKECFSKRLVLKYFVKQYGFLLKSKSDKEENKNNIVDWAIKKLIGLDPKENKNEIFMLNALKFIKNLDKEKTIKKLLEITGN</sequence>
<dbReference type="PANTHER" id="PTHR14094">
    <property type="entry name" value="SIGNAL RECOGNITION PARTICLE 72"/>
    <property type="match status" value="1"/>
</dbReference>
<dbReference type="AlphaFoldDB" id="A0A1W0E786"/>
<dbReference type="Pfam" id="PF17004">
    <property type="entry name" value="SRP_TPR_like"/>
    <property type="match status" value="1"/>
</dbReference>
<evidence type="ECO:0000313" key="2">
    <source>
        <dbReference type="Proteomes" id="UP000192758"/>
    </source>
</evidence>
<dbReference type="InterPro" id="IPR026270">
    <property type="entry name" value="SRP72"/>
</dbReference>
<dbReference type="GO" id="GO:0006614">
    <property type="term" value="P:SRP-dependent cotranslational protein targeting to membrane"/>
    <property type="evidence" value="ECO:0007669"/>
    <property type="project" value="InterPro"/>
</dbReference>
<proteinExistence type="predicted"/>
<dbReference type="Gene3D" id="1.25.40.10">
    <property type="entry name" value="Tetratricopeptide repeat domain"/>
    <property type="match status" value="1"/>
</dbReference>
<dbReference type="SUPFAM" id="SSF48452">
    <property type="entry name" value="TPR-like"/>
    <property type="match status" value="1"/>
</dbReference>
<dbReference type="EMBL" id="MNPJ01000014">
    <property type="protein sequence ID" value="OQS55124.1"/>
    <property type="molecule type" value="Genomic_DNA"/>
</dbReference>
<name>A0A1W0E786_9MICR</name>
<organism evidence="1 2">
    <name type="scientific">Ecytonucleospora hepatopenaei</name>
    <dbReference type="NCBI Taxonomy" id="646526"/>
    <lineage>
        <taxon>Eukaryota</taxon>
        <taxon>Fungi</taxon>
        <taxon>Fungi incertae sedis</taxon>
        <taxon>Microsporidia</taxon>
        <taxon>Enterocytozoonidae</taxon>
        <taxon>Ecytonucleospora</taxon>
    </lineage>
</organism>
<dbReference type="GO" id="GO:0005786">
    <property type="term" value="C:signal recognition particle, endoplasmic reticulum targeting"/>
    <property type="evidence" value="ECO:0007669"/>
    <property type="project" value="TreeGrafter"/>
</dbReference>
<dbReference type="VEuPathDB" id="MicrosporidiaDB:EHP00_284"/>
<dbReference type="GO" id="GO:0008312">
    <property type="term" value="F:7S RNA binding"/>
    <property type="evidence" value="ECO:0007669"/>
    <property type="project" value="TreeGrafter"/>
</dbReference>
<keyword evidence="2" id="KW-1185">Reference proteome</keyword>
<dbReference type="OrthoDB" id="5421607at2759"/>
<accession>A0A1W0E786</accession>
<comment type="caution">
    <text evidence="1">The sequence shown here is derived from an EMBL/GenBank/DDBJ whole genome shotgun (WGS) entry which is preliminary data.</text>
</comment>
<evidence type="ECO:0000313" key="1">
    <source>
        <dbReference type="EMBL" id="OQS55124.1"/>
    </source>
</evidence>
<reference evidence="1 2" key="1">
    <citation type="journal article" date="2017" name="Environ. Microbiol.">
        <title>Decay of the glycolytic pathway and adaptation to intranuclear parasitism within Enterocytozoonidae microsporidia.</title>
        <authorList>
            <person name="Wiredu Boakye D."/>
            <person name="Jaroenlak P."/>
            <person name="Prachumwat A."/>
            <person name="Williams T.A."/>
            <person name="Bateman K.S."/>
            <person name="Itsathitphaisarn O."/>
            <person name="Sritunyalucksana K."/>
            <person name="Paszkiewicz K.H."/>
            <person name="Moore K.A."/>
            <person name="Stentiford G.D."/>
            <person name="Williams B.A."/>
        </authorList>
    </citation>
    <scope>NUCLEOTIDE SEQUENCE [LARGE SCALE GENOMIC DNA]</scope>
    <source>
        <strain evidence="1 2">TH1</strain>
    </source>
</reference>
<dbReference type="InterPro" id="IPR031545">
    <property type="entry name" value="SRP72_TPR-like"/>
</dbReference>
<protein>
    <submittedName>
        <fullName evidence="1">Uncharacterized protein</fullName>
    </submittedName>
</protein>
<dbReference type="GO" id="GO:0043022">
    <property type="term" value="F:ribosome binding"/>
    <property type="evidence" value="ECO:0007669"/>
    <property type="project" value="TreeGrafter"/>
</dbReference>
<dbReference type="Proteomes" id="UP000192758">
    <property type="component" value="Unassembled WGS sequence"/>
</dbReference>
<dbReference type="PANTHER" id="PTHR14094:SF9">
    <property type="entry name" value="SIGNAL RECOGNITION PARTICLE SUBUNIT SRP72"/>
    <property type="match status" value="1"/>
</dbReference>